<evidence type="ECO:0000313" key="3">
    <source>
        <dbReference type="EMBL" id="MBN2963688.1"/>
    </source>
</evidence>
<keyword evidence="2" id="KW-0472">Membrane</keyword>
<keyword evidence="2" id="KW-0812">Transmembrane</keyword>
<comment type="caution">
    <text evidence="3">The sequence shown here is derived from an EMBL/GenBank/DDBJ whole genome shotgun (WGS) entry which is preliminary data.</text>
</comment>
<dbReference type="Pfam" id="PF13103">
    <property type="entry name" value="TonB_2"/>
    <property type="match status" value="1"/>
</dbReference>
<reference evidence="4" key="2">
    <citation type="submission" date="2021-02" db="EMBL/GenBank/DDBJ databases">
        <title>Sulfurospirillum tamanensis sp. nov.</title>
        <authorList>
            <person name="Merkel A.Y."/>
        </authorList>
    </citation>
    <scope>NUCLEOTIDE SEQUENCE [LARGE SCALE GENOMIC DNA]</scope>
    <source>
        <strain evidence="4">T05b</strain>
    </source>
</reference>
<reference evidence="3 4" key="3">
    <citation type="submission" date="2021-02" db="EMBL/GenBank/DDBJ databases">
        <authorList>
            <person name="Merkel A.Y."/>
        </authorList>
    </citation>
    <scope>NUCLEOTIDE SEQUENCE [LARGE SCALE GENOMIC DNA]</scope>
    <source>
        <strain evidence="3 4">T05b</strain>
    </source>
</reference>
<dbReference type="RefSeq" id="WP_205458121.1">
    <property type="nucleotide sequence ID" value="NZ_JAFHKK010000003.1"/>
</dbReference>
<keyword evidence="4" id="KW-1185">Reference proteome</keyword>
<protein>
    <submittedName>
        <fullName evidence="3">TonB C-terminal domain-containing protein</fullName>
    </submittedName>
</protein>
<dbReference type="SUPFAM" id="SSF74653">
    <property type="entry name" value="TolA/TonB C-terminal domain"/>
    <property type="match status" value="1"/>
</dbReference>
<accession>A0ABS2WQ14</accession>
<keyword evidence="2" id="KW-1133">Transmembrane helix</keyword>
<reference evidence="3 4" key="1">
    <citation type="submission" date="2021-02" db="EMBL/GenBank/DDBJ databases">
        <title>Sulfurospirillum tamanensis sp. nov.</title>
        <authorList>
            <person name="Frolova A."/>
            <person name="Merkel A."/>
            <person name="Slobodkin A."/>
        </authorList>
    </citation>
    <scope>NUCLEOTIDE SEQUENCE [LARGE SCALE GENOMIC DNA]</scope>
    <source>
        <strain evidence="3 4">T05b</strain>
    </source>
</reference>
<sequence length="249" mass="27530">MEIEIKQNTAFAFLGAVGVYVAILVGLVAYMASNQEWVQRFTSKKDSFLDVVLVERPRQQVAQVRPVLKALEPTPPLVAPTQPKPSPPKEANVRELFRGIDANKLAEPKPIPTPPAKIQSRARQDTPKTEQTPPVNTASKLVGSLTFESAAMEASATGAYDEYLGRITELLEGYWQQTIDTVSGAQASVRVSIDRQGRFSYAIVKVSYNNAFNAKLRDFLERMKSVIFPPSVEGDVTSLNVTFKDLMEQ</sequence>
<name>A0ABS2WQ14_9BACT</name>
<organism evidence="3 4">
    <name type="scientific">Sulfurospirillum tamanense</name>
    <dbReference type="NCBI Taxonomy" id="2813362"/>
    <lineage>
        <taxon>Bacteria</taxon>
        <taxon>Pseudomonadati</taxon>
        <taxon>Campylobacterota</taxon>
        <taxon>Epsilonproteobacteria</taxon>
        <taxon>Campylobacterales</taxon>
        <taxon>Sulfurospirillaceae</taxon>
        <taxon>Sulfurospirillum</taxon>
    </lineage>
</organism>
<gene>
    <name evidence="3" type="ORF">JWV37_02755</name>
</gene>
<evidence type="ECO:0000313" key="4">
    <source>
        <dbReference type="Proteomes" id="UP000703590"/>
    </source>
</evidence>
<dbReference type="Proteomes" id="UP000703590">
    <property type="component" value="Unassembled WGS sequence"/>
</dbReference>
<evidence type="ECO:0000256" key="2">
    <source>
        <dbReference type="SAM" id="Phobius"/>
    </source>
</evidence>
<proteinExistence type="predicted"/>
<evidence type="ECO:0000256" key="1">
    <source>
        <dbReference type="SAM" id="MobiDB-lite"/>
    </source>
</evidence>
<feature type="region of interest" description="Disordered" evidence="1">
    <location>
        <begin position="104"/>
        <end position="136"/>
    </location>
</feature>
<dbReference type="EMBL" id="JAFHKK010000003">
    <property type="protein sequence ID" value="MBN2963688.1"/>
    <property type="molecule type" value="Genomic_DNA"/>
</dbReference>
<feature type="transmembrane region" description="Helical" evidence="2">
    <location>
        <begin position="12"/>
        <end position="32"/>
    </location>
</feature>